<feature type="transmembrane region" description="Helical" evidence="3">
    <location>
        <begin position="216"/>
        <end position="237"/>
    </location>
</feature>
<dbReference type="GO" id="GO:0031201">
    <property type="term" value="C:SNARE complex"/>
    <property type="evidence" value="ECO:0007669"/>
    <property type="project" value="TreeGrafter"/>
</dbReference>
<comment type="similarity">
    <text evidence="1">Belongs to the syntaxin family.</text>
</comment>
<dbReference type="GO" id="GO:0005484">
    <property type="term" value="F:SNAP receptor activity"/>
    <property type="evidence" value="ECO:0007669"/>
    <property type="project" value="TreeGrafter"/>
</dbReference>
<dbReference type="GO" id="GO:0006886">
    <property type="term" value="P:intracellular protein transport"/>
    <property type="evidence" value="ECO:0007669"/>
    <property type="project" value="TreeGrafter"/>
</dbReference>
<dbReference type="Pfam" id="PF05739">
    <property type="entry name" value="SNARE"/>
    <property type="match status" value="1"/>
</dbReference>
<gene>
    <name evidence="5" type="ORF">TM35_000032720</name>
</gene>
<dbReference type="SUPFAM" id="SSF47661">
    <property type="entry name" value="t-snare proteins"/>
    <property type="match status" value="1"/>
</dbReference>
<dbReference type="InterPro" id="IPR000727">
    <property type="entry name" value="T_SNARE_dom"/>
</dbReference>
<keyword evidence="3" id="KW-0472">Membrane</keyword>
<organism evidence="5 6">
    <name type="scientific">Trypanosoma theileri</name>
    <dbReference type="NCBI Taxonomy" id="67003"/>
    <lineage>
        <taxon>Eukaryota</taxon>
        <taxon>Discoba</taxon>
        <taxon>Euglenozoa</taxon>
        <taxon>Kinetoplastea</taxon>
        <taxon>Metakinetoplastina</taxon>
        <taxon>Trypanosomatida</taxon>
        <taxon>Trypanosomatidae</taxon>
        <taxon>Trypanosoma</taxon>
    </lineage>
</organism>
<protein>
    <submittedName>
        <fullName evidence="5">Syntaxin 7</fullName>
    </submittedName>
</protein>
<accession>A0A1X0P7H4</accession>
<dbReference type="GeneID" id="39981819"/>
<dbReference type="GO" id="GO:0048278">
    <property type="term" value="P:vesicle docking"/>
    <property type="evidence" value="ECO:0007669"/>
    <property type="project" value="TreeGrafter"/>
</dbReference>
<proteinExistence type="inferred from homology"/>
<dbReference type="PANTHER" id="PTHR19957">
    <property type="entry name" value="SYNTAXIN"/>
    <property type="match status" value="1"/>
</dbReference>
<sequence length="239" mass="26695">MTLDEGETLSRAVQQLRRACSDVSGATAELGTARDMMAREKLRKARLLATQCEGKVSGILSSCVGAEMVALRGQFHSAMSEFDVLNKEATRKERQTWRSSVQTDTSSLGRGGEAGRGESLAMYEPVRVQEIKTVDMSEFHTEEALQREKLLGVREIEGNMMDLRTTYMEFNDLVQHQQTNLDMMTENVSSTQTYVEKGRSEIKVASRRQRCGRKMLCTIAGVLVIVIIVVIVVVVVLKR</sequence>
<dbReference type="RefSeq" id="XP_028886585.1">
    <property type="nucleotide sequence ID" value="XM_029022039.1"/>
</dbReference>
<keyword evidence="3" id="KW-0812">Transmembrane</keyword>
<name>A0A1X0P7H4_9TRYP</name>
<dbReference type="InterPro" id="IPR010989">
    <property type="entry name" value="SNARE"/>
</dbReference>
<dbReference type="Proteomes" id="UP000192257">
    <property type="component" value="Unassembled WGS sequence"/>
</dbReference>
<dbReference type="OrthoDB" id="364348at2759"/>
<reference evidence="5 6" key="1">
    <citation type="submission" date="2017-03" db="EMBL/GenBank/DDBJ databases">
        <title>An alternative strategy for trypanosome survival in the mammalian bloodstream revealed through genome and transcriptome analysis of the ubiquitous bovine parasite Trypanosoma (Megatrypanum) theileri.</title>
        <authorList>
            <person name="Kelly S."/>
            <person name="Ivens A."/>
            <person name="Mott A."/>
            <person name="O'Neill E."/>
            <person name="Emms D."/>
            <person name="Macleod O."/>
            <person name="Voorheis P."/>
            <person name="Matthews J."/>
            <person name="Matthews K."/>
            <person name="Carrington M."/>
        </authorList>
    </citation>
    <scope>NUCLEOTIDE SEQUENCE [LARGE SCALE GENOMIC DNA]</scope>
    <source>
        <strain evidence="5">Edinburgh</strain>
    </source>
</reference>
<dbReference type="PANTHER" id="PTHR19957:SF38">
    <property type="entry name" value="LD27581P"/>
    <property type="match status" value="1"/>
</dbReference>
<dbReference type="PROSITE" id="PS50192">
    <property type="entry name" value="T_SNARE"/>
    <property type="match status" value="1"/>
</dbReference>
<evidence type="ECO:0000256" key="2">
    <source>
        <dbReference type="SAM" id="MobiDB-lite"/>
    </source>
</evidence>
<dbReference type="InterPro" id="IPR045242">
    <property type="entry name" value="Syntaxin"/>
</dbReference>
<dbReference type="VEuPathDB" id="TriTrypDB:TM35_000032720"/>
<evidence type="ECO:0000259" key="4">
    <source>
        <dbReference type="PROSITE" id="PS50192"/>
    </source>
</evidence>
<dbReference type="EMBL" id="NBCO01000003">
    <property type="protein sequence ID" value="ORC92519.1"/>
    <property type="molecule type" value="Genomic_DNA"/>
</dbReference>
<feature type="region of interest" description="Disordered" evidence="2">
    <location>
        <begin position="93"/>
        <end position="116"/>
    </location>
</feature>
<comment type="caution">
    <text evidence="5">The sequence shown here is derived from an EMBL/GenBank/DDBJ whole genome shotgun (WGS) entry which is preliminary data.</text>
</comment>
<evidence type="ECO:0000256" key="3">
    <source>
        <dbReference type="SAM" id="Phobius"/>
    </source>
</evidence>
<dbReference type="GO" id="GO:0012505">
    <property type="term" value="C:endomembrane system"/>
    <property type="evidence" value="ECO:0007669"/>
    <property type="project" value="TreeGrafter"/>
</dbReference>
<dbReference type="GO" id="GO:0006906">
    <property type="term" value="P:vesicle fusion"/>
    <property type="evidence" value="ECO:0007669"/>
    <property type="project" value="TreeGrafter"/>
</dbReference>
<feature type="domain" description="T-SNARE coiled-coil homology" evidence="4">
    <location>
        <begin position="143"/>
        <end position="205"/>
    </location>
</feature>
<evidence type="ECO:0000256" key="1">
    <source>
        <dbReference type="ARBA" id="ARBA00009063"/>
    </source>
</evidence>
<keyword evidence="3" id="KW-1133">Transmembrane helix</keyword>
<dbReference type="STRING" id="67003.A0A1X0P7H4"/>
<evidence type="ECO:0000313" key="6">
    <source>
        <dbReference type="Proteomes" id="UP000192257"/>
    </source>
</evidence>
<keyword evidence="6" id="KW-1185">Reference proteome</keyword>
<feature type="compositionally biased region" description="Polar residues" evidence="2">
    <location>
        <begin position="97"/>
        <end position="108"/>
    </location>
</feature>
<dbReference type="AlphaFoldDB" id="A0A1X0P7H4"/>
<evidence type="ECO:0000313" key="5">
    <source>
        <dbReference type="EMBL" id="ORC92519.1"/>
    </source>
</evidence>
<dbReference type="Gene3D" id="1.20.5.110">
    <property type="match status" value="1"/>
</dbReference>
<dbReference type="GO" id="GO:0000149">
    <property type="term" value="F:SNARE binding"/>
    <property type="evidence" value="ECO:0007669"/>
    <property type="project" value="TreeGrafter"/>
</dbReference>